<keyword evidence="8 10" id="KW-0067">ATP-binding</keyword>
<dbReference type="FunFam" id="3.10.20.90:FF:000058">
    <property type="entry name" value="Octicosapeptide/phox/Bem1p domain kinase superfamily protein"/>
    <property type="match status" value="1"/>
</dbReference>
<dbReference type="PROSITE" id="PS50011">
    <property type="entry name" value="PROTEIN_KINASE_DOM"/>
    <property type="match status" value="1"/>
</dbReference>
<evidence type="ECO:0000313" key="14">
    <source>
        <dbReference type="Proteomes" id="UP001140949"/>
    </source>
</evidence>
<dbReference type="InterPro" id="IPR008271">
    <property type="entry name" value="Ser/Thr_kinase_AS"/>
</dbReference>
<sequence>MALESDSKRKAKLLCSFGGRILPRPSDGALRYAGGHTRIIYVPRDLPFPDLMARLADARGGAGPTLVKYQLPSEDLDALISVSCPEDLENMMDEYEKIAESDGSAKLRVFLFSPADLSPRAASASGDSADPDQRYFEAVNGVDAGGGSSAGSLGRKDSGVSSSSAQTSDCDGTSSEALLSPVADPNQVQFSNPQPINLPPLNVNAASVPLSKPVQSPPQPLSQLAPLPLSYRQPLQSVGLRLEDCHMCQKALPHAHSDNLVQEVGDGLLTPSRPEANPVFYSQQSENVTRLRAPNMATGGLVGNVVEPKAESTLPASGQFAQVPASGQFSQVPAAGQFSQVPAAGQFSQVPAAGQFSQVPAAGQFAQIPAAGQFVQVPVAGQFVQVPTAGHFAQVPVSGHFAQVPASGQFAQVPVSGQFAQVPASGQFAQVPESRHENADHARVFLPTNSIGLSPDGQSSYGLFLGNFQQPRSGSPRYQVQQHHEGPADFAYDYAKPVNGMMEGLRLSAGEVSMSNGQGKAVGTPDNSPTSVESYYGYMPQVGGNVMLPGSRFVNVGVVPEGNYFRTIDQLPSSNLDLSRMHNLHPVETGRVLNMAGNRDPFPPHHLVNMEPPTPSESLRAMPTYATGIHPAYGERAFNPTPLVDLGVEPSQIYSNDMISPLSAPQGSDLLFGLSNATSPSGLVEPLQEPVSSDSLFCNQDPWNVLGGALPPRPKRVASRESMLPKDSGVQVHSGNSTESDIIALLEEGGLNPSPPDSLKKTIRPESTQPKSYGDEQSKQDLQAVAEGVASSVLNTSSPAPVLFAPDTKELYPEFQDGKKIAEDTAESQTTLISVDRKLEDTKLRDSDKLNPGIQITGDVGRLQIINNSDLEELRELGSGTFGTVYHGKWRGSDVAIKRINDRCFSGKPSEQERMRADFWNEASKLADLHHPNVVAFYGVVLDGPGGSVATVTEYMVNGSLRNALERNDKTLDRRRRLLIAMDVAFGMEYLHKKNIVHFDLKSDNLLVNLRDPHRPICKVGDLGLSKVKCQTLISGGVRGTLPWMAPELLNGSSSLVSEKVDVFSFGIVMWELLTREEPYADLHYGAIIGGIVSNSLRPPVPESCEPQWRSLMEECWSADPSERPSFTEVADRLRSLAASLPSKGQAQK</sequence>
<dbReference type="GO" id="GO:0009734">
    <property type="term" value="P:auxin-activated signaling pathway"/>
    <property type="evidence" value="ECO:0007669"/>
    <property type="project" value="UniProtKB-KW"/>
</dbReference>
<dbReference type="PANTHER" id="PTHR23257:SF797">
    <property type="entry name" value="KINASE SUPERFAMILY WITH OCTICOSAPEPTIDE_PHOX_BEM1P DOMAIN-CONTAINING PROTEIN"/>
    <property type="match status" value="1"/>
</dbReference>
<dbReference type="PROSITE" id="PS00107">
    <property type="entry name" value="PROTEIN_KINASE_ATP"/>
    <property type="match status" value="1"/>
</dbReference>
<keyword evidence="4" id="KW-0597">Phosphoprotein</keyword>
<gene>
    <name evidence="13" type="ORF">M6B38_400905</name>
</gene>
<name>A0AAX6FTG1_IRIPA</name>
<evidence type="ECO:0000256" key="3">
    <source>
        <dbReference type="ARBA" id="ARBA00022527"/>
    </source>
</evidence>
<evidence type="ECO:0000256" key="8">
    <source>
        <dbReference type="ARBA" id="ARBA00022840"/>
    </source>
</evidence>
<dbReference type="SUPFAM" id="SSF54277">
    <property type="entry name" value="CAD &amp; PB1 domains"/>
    <property type="match status" value="1"/>
</dbReference>
<feature type="binding site" evidence="10">
    <location>
        <position position="898"/>
    </location>
    <ligand>
        <name>ATP</name>
        <dbReference type="ChEBI" id="CHEBI:30616"/>
    </ligand>
</feature>
<feature type="compositionally biased region" description="Polar residues" evidence="11">
    <location>
        <begin position="159"/>
        <end position="177"/>
    </location>
</feature>
<proteinExistence type="predicted"/>
<dbReference type="PROSITE" id="PS00108">
    <property type="entry name" value="PROTEIN_KINASE_ST"/>
    <property type="match status" value="1"/>
</dbReference>
<dbReference type="Pfam" id="PF07714">
    <property type="entry name" value="PK_Tyr_Ser-Thr"/>
    <property type="match status" value="1"/>
</dbReference>
<reference evidence="13" key="1">
    <citation type="journal article" date="2023" name="GigaByte">
        <title>Genome assembly of the bearded iris, Iris pallida Lam.</title>
        <authorList>
            <person name="Bruccoleri R.E."/>
            <person name="Oakeley E.J."/>
            <person name="Faust A.M.E."/>
            <person name="Altorfer M."/>
            <person name="Dessus-Babus S."/>
            <person name="Burckhardt D."/>
            <person name="Oertli M."/>
            <person name="Naumann U."/>
            <person name="Petersen F."/>
            <person name="Wong J."/>
        </authorList>
    </citation>
    <scope>NUCLEOTIDE SEQUENCE</scope>
    <source>
        <strain evidence="13">GSM-AAB239-AS_SAM_17_03QT</strain>
    </source>
</reference>
<dbReference type="SUPFAM" id="SSF56112">
    <property type="entry name" value="Protein kinase-like (PK-like)"/>
    <property type="match status" value="1"/>
</dbReference>
<dbReference type="PRINTS" id="PR00109">
    <property type="entry name" value="TYRKINASE"/>
</dbReference>
<organism evidence="13 14">
    <name type="scientific">Iris pallida</name>
    <name type="common">Sweet iris</name>
    <dbReference type="NCBI Taxonomy" id="29817"/>
    <lineage>
        <taxon>Eukaryota</taxon>
        <taxon>Viridiplantae</taxon>
        <taxon>Streptophyta</taxon>
        <taxon>Embryophyta</taxon>
        <taxon>Tracheophyta</taxon>
        <taxon>Spermatophyta</taxon>
        <taxon>Magnoliopsida</taxon>
        <taxon>Liliopsida</taxon>
        <taxon>Asparagales</taxon>
        <taxon>Iridaceae</taxon>
        <taxon>Iridoideae</taxon>
        <taxon>Irideae</taxon>
        <taxon>Iris</taxon>
    </lineage>
</organism>
<evidence type="ECO:0000256" key="1">
    <source>
        <dbReference type="ARBA" id="ARBA00004496"/>
    </source>
</evidence>
<feature type="region of interest" description="Disordered" evidence="11">
    <location>
        <begin position="146"/>
        <end position="178"/>
    </location>
</feature>
<evidence type="ECO:0000259" key="12">
    <source>
        <dbReference type="PROSITE" id="PS50011"/>
    </source>
</evidence>
<protein>
    <submittedName>
        <fullName evidence="13">Serine/threonine-protein kinase B-raf-like</fullName>
    </submittedName>
</protein>
<dbReference type="Gene3D" id="3.30.200.20">
    <property type="entry name" value="Phosphorylase Kinase, domain 1"/>
    <property type="match status" value="1"/>
</dbReference>
<feature type="domain" description="Protein kinase" evidence="12">
    <location>
        <begin position="871"/>
        <end position="1137"/>
    </location>
</feature>
<keyword evidence="5" id="KW-0808">Transferase</keyword>
<dbReference type="GO" id="GO:0004674">
    <property type="term" value="F:protein serine/threonine kinase activity"/>
    <property type="evidence" value="ECO:0007669"/>
    <property type="project" value="UniProtKB-KW"/>
</dbReference>
<dbReference type="InterPro" id="IPR017441">
    <property type="entry name" value="Protein_kinase_ATP_BS"/>
</dbReference>
<reference evidence="13" key="2">
    <citation type="submission" date="2023-04" db="EMBL/GenBank/DDBJ databases">
        <authorList>
            <person name="Bruccoleri R.E."/>
            <person name="Oakeley E.J."/>
            <person name="Faust A.-M."/>
            <person name="Dessus-Babus S."/>
            <person name="Altorfer M."/>
            <person name="Burckhardt D."/>
            <person name="Oertli M."/>
            <person name="Naumann U."/>
            <person name="Petersen F."/>
            <person name="Wong J."/>
        </authorList>
    </citation>
    <scope>NUCLEOTIDE SEQUENCE</scope>
    <source>
        <strain evidence="13">GSM-AAB239-AS_SAM_17_03QT</strain>
        <tissue evidence="13">Leaf</tissue>
    </source>
</reference>
<keyword evidence="2" id="KW-0963">Cytoplasm</keyword>
<dbReference type="Gene3D" id="1.10.510.10">
    <property type="entry name" value="Transferase(Phosphotransferase) domain 1"/>
    <property type="match status" value="1"/>
</dbReference>
<dbReference type="Pfam" id="PF00564">
    <property type="entry name" value="PB1"/>
    <property type="match status" value="1"/>
</dbReference>
<keyword evidence="7 13" id="KW-0418">Kinase</keyword>
<comment type="caution">
    <text evidence="13">The sequence shown here is derived from an EMBL/GenBank/DDBJ whole genome shotgun (WGS) entry which is preliminary data.</text>
</comment>
<evidence type="ECO:0000256" key="9">
    <source>
        <dbReference type="ARBA" id="ARBA00023294"/>
    </source>
</evidence>
<dbReference type="CDD" id="cd06410">
    <property type="entry name" value="PB1_UP2"/>
    <property type="match status" value="1"/>
</dbReference>
<evidence type="ECO:0000256" key="11">
    <source>
        <dbReference type="SAM" id="MobiDB-lite"/>
    </source>
</evidence>
<dbReference type="GO" id="GO:0010928">
    <property type="term" value="P:regulation of auxin mediated signaling pathway"/>
    <property type="evidence" value="ECO:0007669"/>
    <property type="project" value="UniProtKB-ARBA"/>
</dbReference>
<evidence type="ECO:0000256" key="5">
    <source>
        <dbReference type="ARBA" id="ARBA00022679"/>
    </source>
</evidence>
<dbReference type="SMART" id="SM00666">
    <property type="entry name" value="PB1"/>
    <property type="match status" value="1"/>
</dbReference>
<evidence type="ECO:0000256" key="10">
    <source>
        <dbReference type="PROSITE-ProRule" id="PRU10141"/>
    </source>
</evidence>
<keyword evidence="14" id="KW-1185">Reference proteome</keyword>
<dbReference type="CDD" id="cd13999">
    <property type="entry name" value="STKc_MAP3K-like"/>
    <property type="match status" value="1"/>
</dbReference>
<dbReference type="InterPro" id="IPR001245">
    <property type="entry name" value="Ser-Thr/Tyr_kinase_cat_dom"/>
</dbReference>
<dbReference type="Proteomes" id="UP001140949">
    <property type="component" value="Unassembled WGS sequence"/>
</dbReference>
<comment type="subcellular location">
    <subcellularLocation>
        <location evidence="1">Cytoplasm</location>
    </subcellularLocation>
</comment>
<dbReference type="PANTHER" id="PTHR23257">
    <property type="entry name" value="SERINE-THREONINE PROTEIN KINASE"/>
    <property type="match status" value="1"/>
</dbReference>
<dbReference type="Gene3D" id="3.10.20.90">
    <property type="entry name" value="Phosphatidylinositol 3-kinase Catalytic Subunit, Chain A, domain 1"/>
    <property type="match status" value="1"/>
</dbReference>
<dbReference type="SMART" id="SM00220">
    <property type="entry name" value="S_TKc"/>
    <property type="match status" value="1"/>
</dbReference>
<dbReference type="EMBL" id="JANAVB010025999">
    <property type="protein sequence ID" value="KAJ6819714.1"/>
    <property type="molecule type" value="Genomic_DNA"/>
</dbReference>
<evidence type="ECO:0000256" key="2">
    <source>
        <dbReference type="ARBA" id="ARBA00022490"/>
    </source>
</evidence>
<accession>A0AAX6FTG1</accession>
<dbReference type="InterPro" id="IPR000719">
    <property type="entry name" value="Prot_kinase_dom"/>
</dbReference>
<dbReference type="AlphaFoldDB" id="A0AAX6FTG1"/>
<dbReference type="InterPro" id="IPR011009">
    <property type="entry name" value="Kinase-like_dom_sf"/>
</dbReference>
<dbReference type="FunFam" id="3.30.200.20:FF:000081">
    <property type="entry name" value="Octicosapeptide/phox/Bem1p domain kinase superfamily protein"/>
    <property type="match status" value="1"/>
</dbReference>
<keyword evidence="3" id="KW-0723">Serine/threonine-protein kinase</keyword>
<evidence type="ECO:0000256" key="7">
    <source>
        <dbReference type="ARBA" id="ARBA00022777"/>
    </source>
</evidence>
<dbReference type="InterPro" id="IPR050167">
    <property type="entry name" value="Ser_Thr_protein_kinase"/>
</dbReference>
<dbReference type="GO" id="GO:0005524">
    <property type="term" value="F:ATP binding"/>
    <property type="evidence" value="ECO:0007669"/>
    <property type="project" value="UniProtKB-UniRule"/>
</dbReference>
<dbReference type="FunFam" id="1.10.510.10:FF:000142">
    <property type="entry name" value="Octicosapeptide/phox/Bem1p domain kinase superfamily protein"/>
    <property type="match status" value="1"/>
</dbReference>
<keyword evidence="9" id="KW-0927">Auxin signaling pathway</keyword>
<dbReference type="InterPro" id="IPR000270">
    <property type="entry name" value="PB1_dom"/>
</dbReference>
<feature type="region of interest" description="Disordered" evidence="11">
    <location>
        <begin position="748"/>
        <end position="781"/>
    </location>
</feature>
<evidence type="ECO:0000256" key="6">
    <source>
        <dbReference type="ARBA" id="ARBA00022741"/>
    </source>
</evidence>
<evidence type="ECO:0000313" key="13">
    <source>
        <dbReference type="EMBL" id="KAJ6819714.1"/>
    </source>
</evidence>
<dbReference type="GO" id="GO:0005737">
    <property type="term" value="C:cytoplasm"/>
    <property type="evidence" value="ECO:0007669"/>
    <property type="project" value="UniProtKB-SubCell"/>
</dbReference>
<keyword evidence="6 10" id="KW-0547">Nucleotide-binding</keyword>
<evidence type="ECO:0000256" key="4">
    <source>
        <dbReference type="ARBA" id="ARBA00022553"/>
    </source>
</evidence>